<dbReference type="PROSITE" id="PS50102">
    <property type="entry name" value="RRM"/>
    <property type="match status" value="1"/>
</dbReference>
<evidence type="ECO:0000259" key="2">
    <source>
        <dbReference type="PROSITE" id="PS50102"/>
    </source>
</evidence>
<feature type="domain" description="RRM" evidence="2">
    <location>
        <begin position="21"/>
        <end position="63"/>
    </location>
</feature>
<keyword evidence="1" id="KW-0694">RNA-binding</keyword>
<reference evidence="4" key="1">
    <citation type="journal article" date="2019" name="Nat. Commun.">
        <title>The genome of broomcorn millet.</title>
        <authorList>
            <person name="Zou C."/>
            <person name="Miki D."/>
            <person name="Li D."/>
            <person name="Tang Q."/>
            <person name="Xiao L."/>
            <person name="Rajput S."/>
            <person name="Deng P."/>
            <person name="Jia W."/>
            <person name="Huang R."/>
            <person name="Zhang M."/>
            <person name="Sun Y."/>
            <person name="Hu J."/>
            <person name="Fu X."/>
            <person name="Schnable P.S."/>
            <person name="Li F."/>
            <person name="Zhang H."/>
            <person name="Feng B."/>
            <person name="Zhu X."/>
            <person name="Liu R."/>
            <person name="Schnable J.C."/>
            <person name="Zhu J.-K."/>
            <person name="Zhang H."/>
        </authorList>
    </citation>
    <scope>NUCLEOTIDE SEQUENCE [LARGE SCALE GENOMIC DNA]</scope>
</reference>
<dbReference type="STRING" id="4540.A0A3L6SGJ8"/>
<evidence type="ECO:0000256" key="1">
    <source>
        <dbReference type="PROSITE-ProRule" id="PRU00176"/>
    </source>
</evidence>
<name>A0A3L6SGJ8_PANMI</name>
<dbReference type="InterPro" id="IPR000504">
    <property type="entry name" value="RRM_dom"/>
</dbReference>
<dbReference type="GO" id="GO:0003729">
    <property type="term" value="F:mRNA binding"/>
    <property type="evidence" value="ECO:0007669"/>
    <property type="project" value="TreeGrafter"/>
</dbReference>
<sequence length="195" mass="20251">MDSSTMPTSLAAAAANCRCSRVVFVGNIPFHASEKELRDACELIGPVRSLRIAADPATGRRKGGDGEPVGLDDAIHAASLVSGTPPPDSVTRYLAARSARELRQMAAALEAGGPGTLTPLKERVPGLAAAAEQVGHLLGMAAADDAAEETRNKKRAAAADSDDDRRAKLTKASRASDLLFSPRLKPSTVIVSDIV</sequence>
<dbReference type="GO" id="GO:0005847">
    <property type="term" value="C:mRNA cleavage and polyadenylation specificity factor complex"/>
    <property type="evidence" value="ECO:0007669"/>
    <property type="project" value="TreeGrafter"/>
</dbReference>
<dbReference type="Gene3D" id="3.30.70.330">
    <property type="match status" value="1"/>
</dbReference>
<dbReference type="EMBL" id="PQIB02000004">
    <property type="protein sequence ID" value="RLN21699.1"/>
    <property type="molecule type" value="Genomic_DNA"/>
</dbReference>
<dbReference type="Proteomes" id="UP000275267">
    <property type="component" value="Unassembled WGS sequence"/>
</dbReference>
<dbReference type="PANTHER" id="PTHR45735">
    <property type="entry name" value="CLEAVAGE STIMULATION FACTOR SUBUNIT 2"/>
    <property type="match status" value="1"/>
</dbReference>
<gene>
    <name evidence="3" type="ORF">C2845_PM07G04220</name>
</gene>
<organism evidence="3 4">
    <name type="scientific">Panicum miliaceum</name>
    <name type="common">Proso millet</name>
    <name type="synonym">Broomcorn millet</name>
    <dbReference type="NCBI Taxonomy" id="4540"/>
    <lineage>
        <taxon>Eukaryota</taxon>
        <taxon>Viridiplantae</taxon>
        <taxon>Streptophyta</taxon>
        <taxon>Embryophyta</taxon>
        <taxon>Tracheophyta</taxon>
        <taxon>Spermatophyta</taxon>
        <taxon>Magnoliopsida</taxon>
        <taxon>Liliopsida</taxon>
        <taxon>Poales</taxon>
        <taxon>Poaceae</taxon>
        <taxon>PACMAD clade</taxon>
        <taxon>Panicoideae</taxon>
        <taxon>Panicodae</taxon>
        <taxon>Paniceae</taxon>
        <taxon>Panicinae</taxon>
        <taxon>Panicum</taxon>
        <taxon>Panicum sect. Panicum</taxon>
    </lineage>
</organism>
<accession>A0A3L6SGJ8</accession>
<dbReference type="Pfam" id="PF00076">
    <property type="entry name" value="RRM_1"/>
    <property type="match status" value="1"/>
</dbReference>
<evidence type="ECO:0000313" key="3">
    <source>
        <dbReference type="EMBL" id="RLN21699.1"/>
    </source>
</evidence>
<keyword evidence="4" id="KW-1185">Reference proteome</keyword>
<dbReference type="PANTHER" id="PTHR45735:SF4">
    <property type="entry name" value="RRM DOMAIN-CONTAINING PROTEIN"/>
    <property type="match status" value="1"/>
</dbReference>
<dbReference type="InterPro" id="IPR012677">
    <property type="entry name" value="Nucleotide-bd_a/b_plait_sf"/>
</dbReference>
<protein>
    <submittedName>
        <fullName evidence="3">Cleavage stimulating factor 64-like</fullName>
    </submittedName>
</protein>
<dbReference type="InterPro" id="IPR035979">
    <property type="entry name" value="RBD_domain_sf"/>
</dbReference>
<dbReference type="SUPFAM" id="SSF54928">
    <property type="entry name" value="RNA-binding domain, RBD"/>
    <property type="match status" value="1"/>
</dbReference>
<proteinExistence type="predicted"/>
<dbReference type="OrthoDB" id="272703at2759"/>
<comment type="caution">
    <text evidence="3">The sequence shown here is derived from an EMBL/GenBank/DDBJ whole genome shotgun (WGS) entry which is preliminary data.</text>
</comment>
<dbReference type="AlphaFoldDB" id="A0A3L6SGJ8"/>
<evidence type="ECO:0000313" key="4">
    <source>
        <dbReference type="Proteomes" id="UP000275267"/>
    </source>
</evidence>